<reference evidence="3" key="1">
    <citation type="submission" date="2016-11" db="UniProtKB">
        <authorList>
            <consortium name="WormBaseParasite"/>
        </authorList>
    </citation>
    <scope>IDENTIFICATION</scope>
</reference>
<keyword evidence="1" id="KW-0812">Transmembrane</keyword>
<dbReference type="Proteomes" id="UP000095283">
    <property type="component" value="Unplaced"/>
</dbReference>
<keyword evidence="2" id="KW-1185">Reference proteome</keyword>
<dbReference type="WBParaSite" id="Hba_13893">
    <property type="protein sequence ID" value="Hba_13893"/>
    <property type="gene ID" value="Hba_13893"/>
</dbReference>
<accession>A0A1I7X8X5</accession>
<organism evidence="2 3">
    <name type="scientific">Heterorhabditis bacteriophora</name>
    <name type="common">Entomopathogenic nematode worm</name>
    <dbReference type="NCBI Taxonomy" id="37862"/>
    <lineage>
        <taxon>Eukaryota</taxon>
        <taxon>Metazoa</taxon>
        <taxon>Ecdysozoa</taxon>
        <taxon>Nematoda</taxon>
        <taxon>Chromadorea</taxon>
        <taxon>Rhabditida</taxon>
        <taxon>Rhabditina</taxon>
        <taxon>Rhabditomorpha</taxon>
        <taxon>Strongyloidea</taxon>
        <taxon>Heterorhabditidae</taxon>
        <taxon>Heterorhabditis</taxon>
    </lineage>
</organism>
<protein>
    <submittedName>
        <fullName evidence="3">Uncharacterized protein</fullName>
    </submittedName>
</protein>
<keyword evidence="1" id="KW-1133">Transmembrane helix</keyword>
<evidence type="ECO:0000256" key="1">
    <source>
        <dbReference type="SAM" id="Phobius"/>
    </source>
</evidence>
<sequence length="48" mass="5761">MRRGPSQTSYTPVWCSEGQPQMKYCLFRTQPMSWLPTVAFIYLYFLSY</sequence>
<proteinExistence type="predicted"/>
<name>A0A1I7X8X5_HETBA</name>
<dbReference type="AlphaFoldDB" id="A0A1I7X8X5"/>
<evidence type="ECO:0000313" key="2">
    <source>
        <dbReference type="Proteomes" id="UP000095283"/>
    </source>
</evidence>
<keyword evidence="1" id="KW-0472">Membrane</keyword>
<feature type="transmembrane region" description="Helical" evidence="1">
    <location>
        <begin position="31"/>
        <end position="47"/>
    </location>
</feature>
<evidence type="ECO:0000313" key="3">
    <source>
        <dbReference type="WBParaSite" id="Hba_13893"/>
    </source>
</evidence>